<protein>
    <submittedName>
        <fullName evidence="2">Uncharacterized protein</fullName>
    </submittedName>
</protein>
<proteinExistence type="predicted"/>
<dbReference type="EMBL" id="AFCW01000398">
    <property type="protein sequence ID" value="EHD06081.1"/>
    <property type="molecule type" value="Genomic_DNA"/>
</dbReference>
<accession>G5RS50</accession>
<organism evidence="2 3">
    <name type="scientific">Salmonella enterica subsp. enterica serovar Urbana str. R8-2977</name>
    <dbReference type="NCBI Taxonomy" id="913084"/>
    <lineage>
        <taxon>Bacteria</taxon>
        <taxon>Pseudomonadati</taxon>
        <taxon>Pseudomonadota</taxon>
        <taxon>Gammaproteobacteria</taxon>
        <taxon>Enterobacterales</taxon>
        <taxon>Enterobacteriaceae</taxon>
        <taxon>Salmonella</taxon>
    </lineage>
</organism>
<dbReference type="AlphaFoldDB" id="G5RS50"/>
<feature type="region of interest" description="Disordered" evidence="1">
    <location>
        <begin position="1"/>
        <end position="28"/>
    </location>
</feature>
<name>G5RS50_SALET</name>
<feature type="non-terminal residue" evidence="2">
    <location>
        <position position="48"/>
    </location>
</feature>
<comment type="caution">
    <text evidence="2">The sequence shown here is derived from an EMBL/GenBank/DDBJ whole genome shotgun (WGS) entry which is preliminary data.</text>
</comment>
<gene>
    <name evidence="2" type="ORF">LTSEURB_0996</name>
</gene>
<evidence type="ECO:0000313" key="2">
    <source>
        <dbReference type="EMBL" id="EHD06081.1"/>
    </source>
</evidence>
<evidence type="ECO:0000313" key="3">
    <source>
        <dbReference type="Proteomes" id="UP000004776"/>
    </source>
</evidence>
<sequence>MQQEYHFSRKSRKGRQAAAKAGRNEHFPHRIDMCHAVKPGEPHADNKR</sequence>
<dbReference type="Proteomes" id="UP000004776">
    <property type="component" value="Unassembled WGS sequence"/>
</dbReference>
<reference evidence="2 3" key="1">
    <citation type="journal article" date="2011" name="BMC Genomics">
        <title>Genome sequencing reveals diversification of virulence factor content and possible host adaptation in distinct subpopulations of Salmonella enterica.</title>
        <authorList>
            <person name="den Bakker H.C."/>
            <person name="Moreno Switt A.I."/>
            <person name="Govoni G."/>
            <person name="Cummings C.A."/>
            <person name="Ranieri M.L."/>
            <person name="Degoricija L."/>
            <person name="Hoelzer K."/>
            <person name="Rodriguez-Rivera L.D."/>
            <person name="Brown S."/>
            <person name="Bolchacova E."/>
            <person name="Furtado M.R."/>
            <person name="Wiedmann M."/>
        </authorList>
    </citation>
    <scope>NUCLEOTIDE SEQUENCE [LARGE SCALE GENOMIC DNA]</scope>
    <source>
        <strain evidence="2 3">R8-2977</strain>
    </source>
</reference>
<evidence type="ECO:0000256" key="1">
    <source>
        <dbReference type="SAM" id="MobiDB-lite"/>
    </source>
</evidence>